<reference evidence="8 9" key="1">
    <citation type="submission" date="2018-08" db="EMBL/GenBank/DDBJ databases">
        <title>Acidipila sp. 4G-K13, an acidobacterium isolated from forest soil.</title>
        <authorList>
            <person name="Gao Z.-H."/>
            <person name="Qiu L.-H."/>
        </authorList>
    </citation>
    <scope>NUCLEOTIDE SEQUENCE [LARGE SCALE GENOMIC DNA]</scope>
    <source>
        <strain evidence="8 9">4G-K13</strain>
    </source>
</reference>
<comment type="subcellular location">
    <subcellularLocation>
        <location evidence="1">Cell outer membrane</location>
        <topology evidence="1">Multi-pass membrane protein</topology>
    </subcellularLocation>
</comment>
<evidence type="ECO:0000256" key="6">
    <source>
        <dbReference type="ARBA" id="ARBA00023237"/>
    </source>
</evidence>
<protein>
    <submittedName>
        <fullName evidence="8">TonB-dependent receptor</fullName>
    </submittedName>
</protein>
<keyword evidence="6" id="KW-0998">Cell outer membrane</keyword>
<evidence type="ECO:0000259" key="7">
    <source>
        <dbReference type="Pfam" id="PF25183"/>
    </source>
</evidence>
<organism evidence="8 9">
    <name type="scientific">Paracidobacterium acidisoli</name>
    <dbReference type="NCBI Taxonomy" id="2303751"/>
    <lineage>
        <taxon>Bacteria</taxon>
        <taxon>Pseudomonadati</taxon>
        <taxon>Acidobacteriota</taxon>
        <taxon>Terriglobia</taxon>
        <taxon>Terriglobales</taxon>
        <taxon>Acidobacteriaceae</taxon>
        <taxon>Paracidobacterium</taxon>
    </lineage>
</organism>
<dbReference type="AlphaFoldDB" id="A0A372ISH0"/>
<keyword evidence="3" id="KW-1134">Transmembrane beta strand</keyword>
<keyword evidence="2" id="KW-0813">Transport</keyword>
<dbReference type="GO" id="GO:0044718">
    <property type="term" value="P:siderophore transmembrane transport"/>
    <property type="evidence" value="ECO:0007669"/>
    <property type="project" value="TreeGrafter"/>
</dbReference>
<evidence type="ECO:0000256" key="5">
    <source>
        <dbReference type="ARBA" id="ARBA00023136"/>
    </source>
</evidence>
<evidence type="ECO:0000256" key="2">
    <source>
        <dbReference type="ARBA" id="ARBA00022448"/>
    </source>
</evidence>
<sequence>MFSTKTYGGAMRIQRPFLYGITILAAGFFLLISSASAQNIFGSIVGTVSDSTGAALSGATVTVTNGGTGEKRNITTDGSGNYQALSLVPGQYSVDVDSAGFKHFSRTGIDVVVDQAARVNVAMSVGEQTQQITVTSAAPIMQTENASLGQVVQGKAVTNIPLNGRNVLALVALVPGVVPQGSSSGNLTGQNVFAAGNYQIGGGNANQGSVLLDGAPVNTSYGNTVELVPDQDVIQEFRVQTNNNTAEFGMYTGGVINMATKSGSNAFHGTAYEFLRNTNLDANDFFAKRSGAGREAFHQNQFGGNIGGPIKKDKYFFFGDYQGFRQSYGHLYLVNVPTPAELNGDFSAETVDPIYDPLTTCSSQKNPIPGNPACTPAQLTGNAPMRQQFSYNGVPNVIDPARFSSVAKNLVAFPDWAAQNQTGQSSVYGPINNFSKFGTTGGNNDQYTIRGDQTLSEKQRLFERYTHWKSSNTPSNPYGNGLITGDPISPEAFTTQQGVVGDTYIFNPTTIADIHVSYLRWNYQRTPGLLGYDETKLGWPSYMGQISALNDLTNSTTPPKISLASPTLTTGGTGYIFSINNNYVIAPTFTKIIGNHTIKAGADLRRLEMNYFQNNSPGGVFTFDNIFTSANPSNTTLIPQGSTTPLLQASGNSFASFLLGYVAQNASQTVQIAPPTYQTLYYQGYYVQDTWNATPKLTLTLGLRYEIPGVYVERHNNADTFNPTEINPVVGVPGAFDLVASPQHPARGVRNEHFNNFSPRIGVAYRLDDKTVLRTGWGKFVIPSDLQFPEAPLQAGVNFLNNIMVQSTNGNLTPANTFDNPYPGGLLGAPHRNPDYQQTLLGGNAQALYANEPNGATYQWNVAVQRELPYGIALEAAYAGLHGSNLPVSVPINQVPDKYLYQAAADPTCEASAPNCFLNQQATNNFYGKVSQGVLQKPTVLYSQTVRPFPQYGSISNSGHYAGVSNYNALELKLEKRFASGGTLLGAYTFSKLLTNAEYLTSWLDSTTTAGFQDYNTWQTSEYSLSSFDSRQRLVVSYVYGLPIGKGGKFLANASAPVNAIVSGWGVNGVTTFQEGYPLGLTMATNNIGNYVYGGSTRPNVVSGMKKKYSGSIYNRLGGKLSQNTYFNVGAFAAPAVFQYGDESRTDNALRTPGIANYDMALYKNTPIHENVNFELRVEAFNLFNRVQFGSPNSVIGSGTTGQITTDLNQPRLLQIGGRFNF</sequence>
<dbReference type="Pfam" id="PF25183">
    <property type="entry name" value="OMP_b-brl_4"/>
    <property type="match status" value="1"/>
</dbReference>
<keyword evidence="9" id="KW-1185">Reference proteome</keyword>
<evidence type="ECO:0000313" key="9">
    <source>
        <dbReference type="Proteomes" id="UP000264702"/>
    </source>
</evidence>
<comment type="caution">
    <text evidence="8">The sequence shown here is derived from an EMBL/GenBank/DDBJ whole genome shotgun (WGS) entry which is preliminary data.</text>
</comment>
<evidence type="ECO:0000313" key="8">
    <source>
        <dbReference type="EMBL" id="RFU17882.1"/>
    </source>
</evidence>
<dbReference type="GO" id="GO:0015344">
    <property type="term" value="F:siderophore uptake transmembrane transporter activity"/>
    <property type="evidence" value="ECO:0007669"/>
    <property type="project" value="TreeGrafter"/>
</dbReference>
<gene>
    <name evidence="8" type="ORF">D0Y96_07190</name>
</gene>
<dbReference type="Gene3D" id="2.40.170.20">
    <property type="entry name" value="TonB-dependent receptor, beta-barrel domain"/>
    <property type="match status" value="1"/>
</dbReference>
<dbReference type="EMBL" id="QVQT01000002">
    <property type="protein sequence ID" value="RFU17882.1"/>
    <property type="molecule type" value="Genomic_DNA"/>
</dbReference>
<dbReference type="InterPro" id="IPR039426">
    <property type="entry name" value="TonB-dep_rcpt-like"/>
</dbReference>
<dbReference type="InterPro" id="IPR008969">
    <property type="entry name" value="CarboxyPept-like_regulatory"/>
</dbReference>
<dbReference type="Pfam" id="PF13620">
    <property type="entry name" value="CarboxypepD_reg"/>
    <property type="match status" value="1"/>
</dbReference>
<evidence type="ECO:0000256" key="4">
    <source>
        <dbReference type="ARBA" id="ARBA00022692"/>
    </source>
</evidence>
<dbReference type="GO" id="GO:0009279">
    <property type="term" value="C:cell outer membrane"/>
    <property type="evidence" value="ECO:0007669"/>
    <property type="project" value="UniProtKB-SubCell"/>
</dbReference>
<keyword evidence="4" id="KW-0812">Transmembrane</keyword>
<accession>A0A372ISH0</accession>
<evidence type="ECO:0000256" key="3">
    <source>
        <dbReference type="ARBA" id="ARBA00022452"/>
    </source>
</evidence>
<keyword evidence="5" id="KW-0472">Membrane</keyword>
<dbReference type="Proteomes" id="UP000264702">
    <property type="component" value="Unassembled WGS sequence"/>
</dbReference>
<proteinExistence type="predicted"/>
<dbReference type="Gene3D" id="2.60.40.1120">
    <property type="entry name" value="Carboxypeptidase-like, regulatory domain"/>
    <property type="match status" value="1"/>
</dbReference>
<evidence type="ECO:0000256" key="1">
    <source>
        <dbReference type="ARBA" id="ARBA00004571"/>
    </source>
</evidence>
<dbReference type="PANTHER" id="PTHR30069">
    <property type="entry name" value="TONB-DEPENDENT OUTER MEMBRANE RECEPTOR"/>
    <property type="match status" value="1"/>
</dbReference>
<dbReference type="SUPFAM" id="SSF56935">
    <property type="entry name" value="Porins"/>
    <property type="match status" value="1"/>
</dbReference>
<dbReference type="InterPro" id="IPR057601">
    <property type="entry name" value="Oar-like_b-barrel"/>
</dbReference>
<keyword evidence="8" id="KW-0675">Receptor</keyword>
<dbReference type="PANTHER" id="PTHR30069:SF46">
    <property type="entry name" value="OAR PROTEIN"/>
    <property type="match status" value="1"/>
</dbReference>
<feature type="domain" description="TonB-dependent transporter Oar-like beta-barrel" evidence="7">
    <location>
        <begin position="259"/>
        <end position="1215"/>
    </location>
</feature>
<name>A0A372ISH0_9BACT</name>
<dbReference type="InterPro" id="IPR036942">
    <property type="entry name" value="Beta-barrel_TonB_sf"/>
</dbReference>
<dbReference type="SUPFAM" id="SSF49464">
    <property type="entry name" value="Carboxypeptidase regulatory domain-like"/>
    <property type="match status" value="1"/>
</dbReference>